<dbReference type="InParanoid" id="W4JNS6"/>
<dbReference type="InterPro" id="IPR035979">
    <property type="entry name" value="RBD_domain_sf"/>
</dbReference>
<dbReference type="SUPFAM" id="SSF54928">
    <property type="entry name" value="RNA-binding domain, RBD"/>
    <property type="match status" value="1"/>
</dbReference>
<dbReference type="GO" id="GO:0003723">
    <property type="term" value="F:RNA binding"/>
    <property type="evidence" value="ECO:0007669"/>
    <property type="project" value="UniProtKB-UniRule"/>
</dbReference>
<dbReference type="PANTHER" id="PTHR15241">
    <property type="entry name" value="TRANSFORMER-2-RELATED"/>
    <property type="match status" value="1"/>
</dbReference>
<dbReference type="eggNOG" id="KOG0123">
    <property type="taxonomic scope" value="Eukaryota"/>
</dbReference>
<sequence>MSIAISWPWIIVDPKEQVDKDCMHIFEKMTDTQGMHNGYGFMRFDVAQTAELLHRLVYTVVPSDSAKIPKSHRVGAKVARRLIHAEQDRQVLKDAVKSEFTTVFVGGLDPNVTRDELRASFKQYGRITSINIPRDPESGSGKGFGFVKFLEHADALEAVKGANGTVLKGQLLKVSPSQKKEDRQASLAVGYTQAREDIRKKDTKQAKRLA</sequence>
<dbReference type="Proteomes" id="UP000030671">
    <property type="component" value="Unassembled WGS sequence"/>
</dbReference>
<gene>
    <name evidence="4" type="ORF">HETIRDRAFT_455862</name>
</gene>
<accession>W4JNS6</accession>
<dbReference type="KEGG" id="hir:HETIRDRAFT_455862"/>
<dbReference type="CDD" id="cd00590">
    <property type="entry name" value="RRM_SF"/>
    <property type="match status" value="1"/>
</dbReference>
<dbReference type="AlphaFoldDB" id="W4JNS6"/>
<keyword evidence="5" id="KW-1185">Reference proteome</keyword>
<proteinExistence type="predicted"/>
<dbReference type="GeneID" id="20676673"/>
<reference evidence="4 5" key="1">
    <citation type="journal article" date="2012" name="New Phytol.">
        <title>Insight into trade-off between wood decay and parasitism from the genome of a fungal forest pathogen.</title>
        <authorList>
            <person name="Olson A."/>
            <person name="Aerts A."/>
            <person name="Asiegbu F."/>
            <person name="Belbahri L."/>
            <person name="Bouzid O."/>
            <person name="Broberg A."/>
            <person name="Canback B."/>
            <person name="Coutinho P.M."/>
            <person name="Cullen D."/>
            <person name="Dalman K."/>
            <person name="Deflorio G."/>
            <person name="van Diepen L.T."/>
            <person name="Dunand C."/>
            <person name="Duplessis S."/>
            <person name="Durling M."/>
            <person name="Gonthier P."/>
            <person name="Grimwood J."/>
            <person name="Fossdal C.G."/>
            <person name="Hansson D."/>
            <person name="Henrissat B."/>
            <person name="Hietala A."/>
            <person name="Himmelstrand K."/>
            <person name="Hoffmeister D."/>
            <person name="Hogberg N."/>
            <person name="James T.Y."/>
            <person name="Karlsson M."/>
            <person name="Kohler A."/>
            <person name="Kues U."/>
            <person name="Lee Y.H."/>
            <person name="Lin Y.C."/>
            <person name="Lind M."/>
            <person name="Lindquist E."/>
            <person name="Lombard V."/>
            <person name="Lucas S."/>
            <person name="Lunden K."/>
            <person name="Morin E."/>
            <person name="Murat C."/>
            <person name="Park J."/>
            <person name="Raffaello T."/>
            <person name="Rouze P."/>
            <person name="Salamov A."/>
            <person name="Schmutz J."/>
            <person name="Solheim H."/>
            <person name="Stahlberg J."/>
            <person name="Velez H."/>
            <person name="de Vries R.P."/>
            <person name="Wiebenga A."/>
            <person name="Woodward S."/>
            <person name="Yakovlev I."/>
            <person name="Garbelotto M."/>
            <person name="Martin F."/>
            <person name="Grigoriev I.V."/>
            <person name="Stenlid J."/>
        </authorList>
    </citation>
    <scope>NUCLEOTIDE SEQUENCE [LARGE SCALE GENOMIC DNA]</scope>
    <source>
        <strain evidence="4 5">TC 32-1</strain>
    </source>
</reference>
<keyword evidence="1" id="KW-0694">RNA-binding</keyword>
<dbReference type="STRING" id="747525.W4JNS6"/>
<name>W4JNS6_HETIT</name>
<evidence type="ECO:0000256" key="1">
    <source>
        <dbReference type="PROSITE-ProRule" id="PRU00176"/>
    </source>
</evidence>
<dbReference type="EMBL" id="KI925466">
    <property type="protein sequence ID" value="ETW75193.1"/>
    <property type="molecule type" value="Genomic_DNA"/>
</dbReference>
<feature type="domain" description="RRM" evidence="3">
    <location>
        <begin position="101"/>
        <end position="179"/>
    </location>
</feature>
<dbReference type="InterPro" id="IPR012677">
    <property type="entry name" value="Nucleotide-bd_a/b_plait_sf"/>
</dbReference>
<evidence type="ECO:0000259" key="3">
    <source>
        <dbReference type="PROSITE" id="PS50102"/>
    </source>
</evidence>
<evidence type="ECO:0000313" key="5">
    <source>
        <dbReference type="Proteomes" id="UP000030671"/>
    </source>
</evidence>
<dbReference type="PROSITE" id="PS50102">
    <property type="entry name" value="RRM"/>
    <property type="match status" value="1"/>
</dbReference>
<organism evidence="4 5">
    <name type="scientific">Heterobasidion irregulare (strain TC 32-1)</name>
    <dbReference type="NCBI Taxonomy" id="747525"/>
    <lineage>
        <taxon>Eukaryota</taxon>
        <taxon>Fungi</taxon>
        <taxon>Dikarya</taxon>
        <taxon>Basidiomycota</taxon>
        <taxon>Agaricomycotina</taxon>
        <taxon>Agaricomycetes</taxon>
        <taxon>Russulales</taxon>
        <taxon>Bondarzewiaceae</taxon>
        <taxon>Heterobasidion</taxon>
        <taxon>Heterobasidion annosum species complex</taxon>
    </lineage>
</organism>
<feature type="region of interest" description="Disordered" evidence="2">
    <location>
        <begin position="175"/>
        <end position="194"/>
    </location>
</feature>
<dbReference type="RefSeq" id="XP_009552633.1">
    <property type="nucleotide sequence ID" value="XM_009554338.1"/>
</dbReference>
<evidence type="ECO:0000313" key="4">
    <source>
        <dbReference type="EMBL" id="ETW75193.1"/>
    </source>
</evidence>
<dbReference type="Pfam" id="PF00076">
    <property type="entry name" value="RRM_1"/>
    <property type="match status" value="1"/>
</dbReference>
<protein>
    <recommendedName>
        <fullName evidence="3">RRM domain-containing protein</fullName>
    </recommendedName>
</protein>
<evidence type="ECO:0000256" key="2">
    <source>
        <dbReference type="SAM" id="MobiDB-lite"/>
    </source>
</evidence>
<dbReference type="Gene3D" id="3.30.70.330">
    <property type="match status" value="1"/>
</dbReference>
<dbReference type="OrthoDB" id="407442at2759"/>
<dbReference type="PANTHER" id="PTHR15241:SF304">
    <property type="entry name" value="RRM DOMAIN-CONTAINING PROTEIN"/>
    <property type="match status" value="1"/>
</dbReference>
<dbReference type="HOGENOM" id="CLU_1310289_0_0_1"/>
<dbReference type="InterPro" id="IPR000504">
    <property type="entry name" value="RRM_dom"/>
</dbReference>
<dbReference type="SMART" id="SM00360">
    <property type="entry name" value="RRM"/>
    <property type="match status" value="1"/>
</dbReference>